<gene>
    <name evidence="4" type="ORF">SAMN04488068_0815</name>
</gene>
<dbReference type="GO" id="GO:0004222">
    <property type="term" value="F:metalloendopeptidase activity"/>
    <property type="evidence" value="ECO:0007669"/>
    <property type="project" value="TreeGrafter"/>
</dbReference>
<keyword evidence="1" id="KW-0175">Coiled coil</keyword>
<organism evidence="4 5">
    <name type="scientific">Hydrocarboniphaga daqingensis</name>
    <dbReference type="NCBI Taxonomy" id="490188"/>
    <lineage>
        <taxon>Bacteria</taxon>
        <taxon>Pseudomonadati</taxon>
        <taxon>Pseudomonadota</taxon>
        <taxon>Gammaproteobacteria</taxon>
        <taxon>Nevskiales</taxon>
        <taxon>Nevskiaceae</taxon>
        <taxon>Hydrocarboniphaga</taxon>
    </lineage>
</organism>
<dbReference type="InterPro" id="IPR050570">
    <property type="entry name" value="Cell_wall_metabolism_enzyme"/>
</dbReference>
<dbReference type="EMBL" id="FQWZ01000002">
    <property type="protein sequence ID" value="SHG62510.1"/>
    <property type="molecule type" value="Genomic_DNA"/>
</dbReference>
<reference evidence="4 5" key="1">
    <citation type="submission" date="2016-11" db="EMBL/GenBank/DDBJ databases">
        <authorList>
            <person name="Jaros S."/>
            <person name="Januszkiewicz K."/>
            <person name="Wedrychowicz H."/>
        </authorList>
    </citation>
    <scope>NUCLEOTIDE SEQUENCE [LARGE SCALE GENOMIC DNA]</scope>
    <source>
        <strain evidence="4 5">CGMCC 1.7049</strain>
    </source>
</reference>
<name>A0A1M5LC10_9GAMM</name>
<dbReference type="Proteomes" id="UP000199758">
    <property type="component" value="Unassembled WGS sequence"/>
</dbReference>
<feature type="domain" description="M23ase beta-sheet core" evidence="3">
    <location>
        <begin position="305"/>
        <end position="397"/>
    </location>
</feature>
<dbReference type="SUPFAM" id="SSF57997">
    <property type="entry name" value="Tropomyosin"/>
    <property type="match status" value="1"/>
</dbReference>
<evidence type="ECO:0000256" key="1">
    <source>
        <dbReference type="SAM" id="Coils"/>
    </source>
</evidence>
<evidence type="ECO:0000313" key="5">
    <source>
        <dbReference type="Proteomes" id="UP000199758"/>
    </source>
</evidence>
<feature type="coiled-coil region" evidence="1">
    <location>
        <begin position="47"/>
        <end position="116"/>
    </location>
</feature>
<accession>A0A1M5LC10</accession>
<dbReference type="Gene3D" id="2.70.70.10">
    <property type="entry name" value="Glucose Permease (Domain IIA)"/>
    <property type="match status" value="1"/>
</dbReference>
<dbReference type="STRING" id="490188.SAMN04488068_0815"/>
<dbReference type="PANTHER" id="PTHR21666:SF270">
    <property type="entry name" value="MUREIN HYDROLASE ACTIVATOR ENVC"/>
    <property type="match status" value="1"/>
</dbReference>
<feature type="coiled-coil region" evidence="1">
    <location>
        <begin position="177"/>
        <end position="263"/>
    </location>
</feature>
<dbReference type="InterPro" id="IPR016047">
    <property type="entry name" value="M23ase_b-sheet_dom"/>
</dbReference>
<dbReference type="RefSeq" id="WP_072894394.1">
    <property type="nucleotide sequence ID" value="NZ_FQWZ01000002.1"/>
</dbReference>
<evidence type="ECO:0000259" key="3">
    <source>
        <dbReference type="Pfam" id="PF01551"/>
    </source>
</evidence>
<feature type="signal peptide" evidence="2">
    <location>
        <begin position="1"/>
        <end position="39"/>
    </location>
</feature>
<sequence length="403" mass="44683">MASNTPDRKRAHPAPRCRPLAAAAGLWLALSLVASPSPAADPVTGDIKKSEQELARVKGKIDALRSKLERERGQKDELSEALQAAEQRLNQAQAELRRLHREVAEQNERIRANQAQQVEAEYRLGQQREALARQIRAAYMMGNRARTQLWLSQDDTARIGRVLTEYDYVNRARADQVAQVQAEIDRIAQLQVELEQQRSQLEALELKQAETLRQLEQARSQRKSTLQAIDQRIASAQTELKQAQADEAQVRKLLETLKKALADIPSDFGGTGPFAQLRGKLPWPLRGPILADYGSPKADGRLSWSGRWIAASSGTPVRAIARGRVAYVGWLQRYGLIVILEHSGGYFTLYGHCASSVPSVGQWVDPGQVIATAGDTGGHERSGVYLEIRKGSTALDPRQWLGK</sequence>
<evidence type="ECO:0000313" key="4">
    <source>
        <dbReference type="EMBL" id="SHG62510.1"/>
    </source>
</evidence>
<dbReference type="OrthoDB" id="9784703at2"/>
<proteinExistence type="predicted"/>
<dbReference type="Gene3D" id="6.10.250.3150">
    <property type="match status" value="1"/>
</dbReference>
<dbReference type="InterPro" id="IPR011055">
    <property type="entry name" value="Dup_hybrid_motif"/>
</dbReference>
<keyword evidence="2" id="KW-0732">Signal</keyword>
<keyword evidence="5" id="KW-1185">Reference proteome</keyword>
<dbReference type="SUPFAM" id="SSF51261">
    <property type="entry name" value="Duplicated hybrid motif"/>
    <property type="match status" value="1"/>
</dbReference>
<evidence type="ECO:0000256" key="2">
    <source>
        <dbReference type="SAM" id="SignalP"/>
    </source>
</evidence>
<dbReference type="Pfam" id="PF01551">
    <property type="entry name" value="Peptidase_M23"/>
    <property type="match status" value="1"/>
</dbReference>
<dbReference type="PANTHER" id="PTHR21666">
    <property type="entry name" value="PEPTIDASE-RELATED"/>
    <property type="match status" value="1"/>
</dbReference>
<dbReference type="AlphaFoldDB" id="A0A1M5LC10"/>
<dbReference type="CDD" id="cd12797">
    <property type="entry name" value="M23_peptidase"/>
    <property type="match status" value="1"/>
</dbReference>
<protein>
    <submittedName>
        <fullName evidence="4">Septal ring factor EnvC, activator of murein hydrolases AmiA and AmiB</fullName>
    </submittedName>
</protein>
<dbReference type="FunFam" id="2.70.70.10:FF:000003">
    <property type="entry name" value="Murein hydrolase activator EnvC"/>
    <property type="match status" value="1"/>
</dbReference>
<feature type="chain" id="PRO_5012951544" evidence="2">
    <location>
        <begin position="40"/>
        <end position="403"/>
    </location>
</feature>
<keyword evidence="4" id="KW-0378">Hydrolase</keyword>